<evidence type="ECO:0000313" key="2">
    <source>
        <dbReference type="EMBL" id="AGC34303.1"/>
    </source>
</evidence>
<evidence type="ECO:0000256" key="1">
    <source>
        <dbReference type="SAM" id="MobiDB-lite"/>
    </source>
</evidence>
<dbReference type="GeneID" id="14477172"/>
<dbReference type="KEGG" id="vg:14477172"/>
<protein>
    <submittedName>
        <fullName evidence="2">Uncharacterized protein</fullName>
    </submittedName>
</protein>
<dbReference type="InterPro" id="IPR013320">
    <property type="entry name" value="ConA-like_dom_sf"/>
</dbReference>
<accession>L7TIT7</accession>
<dbReference type="RefSeq" id="YP_007379113.1">
    <property type="nucleotide sequence ID" value="NC_020159.1"/>
</dbReference>
<dbReference type="SUPFAM" id="SSF49899">
    <property type="entry name" value="Concanavalin A-like lectins/glucanases"/>
    <property type="match status" value="1"/>
</dbReference>
<reference evidence="2 3" key="1">
    <citation type="journal article" date="2013" name="J. Virol.">
        <title>Insights into head-tailed viruses infecting extremely halophilic archaea.</title>
        <authorList>
            <person name="Pietila M.K."/>
            <person name="Laurinmaki P."/>
            <person name="Russell D.A."/>
            <person name="Ko C.C."/>
            <person name="Jacobs-Sera D."/>
            <person name="Butcher S.J."/>
            <person name="Bamford D.H."/>
            <person name="Hendrix R.W."/>
        </authorList>
    </citation>
    <scope>NUCLEOTIDE SEQUENCE [LARGE SCALE GENOMIC DNA]</scope>
</reference>
<organism evidence="2 3">
    <name type="scientific">Halorubrum sodomense tailed virus 2</name>
    <dbReference type="NCBI Taxonomy" id="1262527"/>
    <lineage>
        <taxon>Viruses</taxon>
        <taxon>Duplodnaviria</taxon>
        <taxon>Heunggongvirae</taxon>
        <taxon>Uroviricota</taxon>
        <taxon>Caudoviricetes</taxon>
        <taxon>Thumleimavirales</taxon>
        <taxon>Hafunaviridae</taxon>
        <taxon>Mincapvirus</taxon>
        <taxon>Mincapvirus eilatense</taxon>
        <taxon>Mincapvirus HSTV2</taxon>
    </lineage>
</organism>
<keyword evidence="3" id="KW-1185">Reference proteome</keyword>
<evidence type="ECO:0000313" key="3">
    <source>
        <dbReference type="Proteomes" id="UP000011138"/>
    </source>
</evidence>
<gene>
    <name evidence="2" type="primary">34</name>
    <name evidence="2" type="ORF">HSTV2_34</name>
</gene>
<feature type="region of interest" description="Disordered" evidence="1">
    <location>
        <begin position="1"/>
        <end position="22"/>
    </location>
</feature>
<proteinExistence type="predicted"/>
<dbReference type="OrthoDB" id="6767at10239"/>
<sequence>MAYQSKVKTYGAPADERAERPDSWRWKQNEPPVAEYLNDLNYNVIEDIKHLVALTNAIDPDNDGMVANADKLDGKHAEELGGFKYVQTETPDTPAVGNSWFKDTNGLILVGDGEKYQPQPEVGYSETNDFTEAGYSVLHETVPRTKIDELGSIRLINELVVENFDGGKVGPGLSTWAWTDSSGLTAQNTTVISGTHSGEYSVAGTLDAITLKREAPIIQDFETTFQIGSDTGNISDYSELIVKAQDGTLIGGVRFNDGNGSLVVLDDARSPIENIQSAWSVGQNYSFEWDWDFGNSQYDLYMDGALVGTYSLPAGVSDFGEFTVRQDNSSSGATRSVFIDDLHTGAREYGEAVITLPEPDQRIQSWDIIRIMRTSANESVVVDVEDSTGTTLLADVHSEDDLSAFVSASENFQFRAKFSRTNTANNPSLDGVYRRWTMRPGDTGLSKKVRERQEAERNRARYIHTRLATRGQ</sequence>
<name>L7TIT7_9CAUD</name>
<dbReference type="Proteomes" id="UP000011138">
    <property type="component" value="Segment"/>
</dbReference>
<dbReference type="EMBL" id="KC117376">
    <property type="protein sequence ID" value="AGC34303.1"/>
    <property type="molecule type" value="Genomic_DNA"/>
</dbReference>